<keyword evidence="2 4" id="KW-0472">Membrane</keyword>
<reference evidence="8" key="1">
    <citation type="submission" date="2021-01" db="EMBL/GenBank/DDBJ databases">
        <title>Marivirga aurantiaca sp. nov., isolated from intertidal surface sediments.</title>
        <authorList>
            <person name="Zhang M."/>
        </authorList>
    </citation>
    <scope>NUCLEOTIDE SEQUENCE</scope>
    <source>
        <strain evidence="8">S37H4</strain>
    </source>
</reference>
<dbReference type="PANTHER" id="PTHR40980">
    <property type="entry name" value="PLUG DOMAIN-CONTAINING PROTEIN"/>
    <property type="match status" value="1"/>
</dbReference>
<dbReference type="Gene3D" id="2.60.40.1120">
    <property type="entry name" value="Carboxypeptidase-like, regulatory domain"/>
    <property type="match status" value="1"/>
</dbReference>
<feature type="domain" description="TonB-dependent receptor plug" evidence="7">
    <location>
        <begin position="130"/>
        <end position="230"/>
    </location>
</feature>
<feature type="chain" id="PRO_5037405355" evidence="5">
    <location>
        <begin position="22"/>
        <end position="970"/>
    </location>
</feature>
<keyword evidence="4" id="KW-0798">TonB box</keyword>
<dbReference type="InterPro" id="IPR008969">
    <property type="entry name" value="CarboxyPept-like_regulatory"/>
</dbReference>
<dbReference type="Gene3D" id="2.40.170.20">
    <property type="entry name" value="TonB-dependent receptor, beta-barrel domain"/>
    <property type="match status" value="1"/>
</dbReference>
<feature type="domain" description="TonB-dependent receptor-like beta-barrel" evidence="6">
    <location>
        <begin position="442"/>
        <end position="934"/>
    </location>
</feature>
<evidence type="ECO:0000256" key="3">
    <source>
        <dbReference type="ARBA" id="ARBA00023237"/>
    </source>
</evidence>
<dbReference type="Gene3D" id="2.170.130.10">
    <property type="entry name" value="TonB-dependent receptor, plug domain"/>
    <property type="match status" value="1"/>
</dbReference>
<keyword evidence="5" id="KW-0732">Signal</keyword>
<organism evidence="8 9">
    <name type="scientific">Marivirga aurantiaca</name>
    <dbReference type="NCBI Taxonomy" id="2802615"/>
    <lineage>
        <taxon>Bacteria</taxon>
        <taxon>Pseudomonadati</taxon>
        <taxon>Bacteroidota</taxon>
        <taxon>Cytophagia</taxon>
        <taxon>Cytophagales</taxon>
        <taxon>Marivirgaceae</taxon>
        <taxon>Marivirga</taxon>
    </lineage>
</organism>
<evidence type="ECO:0000256" key="2">
    <source>
        <dbReference type="ARBA" id="ARBA00023136"/>
    </source>
</evidence>
<evidence type="ECO:0000313" key="8">
    <source>
        <dbReference type="EMBL" id="MBK6265942.1"/>
    </source>
</evidence>
<evidence type="ECO:0000256" key="1">
    <source>
        <dbReference type="ARBA" id="ARBA00004442"/>
    </source>
</evidence>
<dbReference type="InterPro" id="IPR012910">
    <property type="entry name" value="Plug_dom"/>
</dbReference>
<dbReference type="EMBL" id="JAEQBW010000005">
    <property type="protein sequence ID" value="MBK6265942.1"/>
    <property type="molecule type" value="Genomic_DNA"/>
</dbReference>
<keyword evidence="3" id="KW-0998">Cell outer membrane</keyword>
<evidence type="ECO:0000313" key="9">
    <source>
        <dbReference type="Proteomes" id="UP000611723"/>
    </source>
</evidence>
<dbReference type="InterPro" id="IPR000531">
    <property type="entry name" value="Beta-barrel_TonB"/>
</dbReference>
<dbReference type="InterPro" id="IPR037066">
    <property type="entry name" value="Plug_dom_sf"/>
</dbReference>
<dbReference type="AlphaFoldDB" id="A0A934WZY4"/>
<accession>A0A934WZY4</accession>
<dbReference type="Proteomes" id="UP000611723">
    <property type="component" value="Unassembled WGS sequence"/>
</dbReference>
<feature type="signal peptide" evidence="5">
    <location>
        <begin position="1"/>
        <end position="21"/>
    </location>
</feature>
<keyword evidence="9" id="KW-1185">Reference proteome</keyword>
<dbReference type="InterPro" id="IPR036942">
    <property type="entry name" value="Beta-barrel_TonB_sf"/>
</dbReference>
<dbReference type="Pfam" id="PF13715">
    <property type="entry name" value="CarbopepD_reg_2"/>
    <property type="match status" value="1"/>
</dbReference>
<gene>
    <name evidence="8" type="ORF">JKA74_12940</name>
</gene>
<protein>
    <submittedName>
        <fullName evidence="8">TonB-dependent receptor</fullName>
    </submittedName>
</protein>
<dbReference type="SUPFAM" id="SSF49464">
    <property type="entry name" value="Carboxypeptidase regulatory domain-like"/>
    <property type="match status" value="1"/>
</dbReference>
<evidence type="ECO:0000256" key="5">
    <source>
        <dbReference type="SAM" id="SignalP"/>
    </source>
</evidence>
<sequence>MQYFKFLLTATLFLSASIVFAQQGEIRGKIIEDSNGEPMIGANVVIKGTAIGAVTDFEGDFSINTAPGTYDIQVSFVTFQSITIEGVEVKSGEVNTLGTVRLQEEKSELKEVVVTAKAIRTTEAALMTIKKKAPGMIDGISSAKFRLIGDATAVEAVKRVTGVSIEGGKYVYVRGLGDRYTKTTLNNVEIPGLDPDRNSLQMDIFPTNLIDNMVVSKTFTAELPADFTGGLVNVETKDFPDEKILNVSLGISYNPNMHFNPDFLTYEGGKTDFLGFDDGTRELPQGAKGGSVPTPLSGHSQEDVSRFVRSFNPELGATTSTSLMDYSMGFSIGDQISLKKKNTENSSDKPKLGYIFSLSYKNETKFYDEVNYGEYQRYAEASRTDMRYATLQTGQLGEQNVLIGALGGLALKSRYSKVRLTAMRLQNGEKRAGQFLIDNDGAAVGQSGYLAQSDNLEYNQRSLTNILLNGTHNLRNTGWELDWRVSPTISTSEDPDIRKTAFSDIERENPRFNAGEGGNPSRIWRSLNEISLTGKFDVTKKYSFNDSEAKLRLGASHTYKERDYEILFYDIQFFSGQSWDNTDQSEVLNEENLFPNKPNGIYYQSGNNNPNPNAYNSNIQNTGVYISNEFNATKNLKAVLGLRVENYVQRHTGRDQEFASGNTNGRNLVNEKVLDSFDFFPTANLIYSLGDEQNLRFSYAKTIARPSFKELSFAQILDPISNRIFNGSLFPYADWDGNLTETRIDNLDLRWELFQKEGQIFSVSAFYKKFDNPIELVRIPEQQTSTEFQPRNVGDGELIGLEFELVKKLSFIAPALDNFNVNGNVTVVQSKIDMTDTEFSARKNYEKEGQNLQAVRQMAGQAPYVINAGLSYNNFDSGIDAGIFYNVKGPTLAVVGTGLYADVYDESFHSLNFSIIKRFGTDNRTSVDFKVTNILNEKRESVYKSFQAEDEIFTSFNPGTSFSLGVNYKF</sequence>
<comment type="subcellular location">
    <subcellularLocation>
        <location evidence="1 4">Cell outer membrane</location>
    </subcellularLocation>
</comment>
<dbReference type="GO" id="GO:0009279">
    <property type="term" value="C:cell outer membrane"/>
    <property type="evidence" value="ECO:0007669"/>
    <property type="project" value="UniProtKB-SubCell"/>
</dbReference>
<proteinExistence type="inferred from homology"/>
<comment type="caution">
    <text evidence="8">The sequence shown here is derived from an EMBL/GenBank/DDBJ whole genome shotgun (WGS) entry which is preliminary data.</text>
</comment>
<dbReference type="PANTHER" id="PTHR40980:SF5">
    <property type="entry name" value="TONB-DEPENDENT RECEPTOR"/>
    <property type="match status" value="1"/>
</dbReference>
<dbReference type="Pfam" id="PF00593">
    <property type="entry name" value="TonB_dep_Rec_b-barrel"/>
    <property type="match status" value="1"/>
</dbReference>
<dbReference type="Pfam" id="PF07715">
    <property type="entry name" value="Plug"/>
    <property type="match status" value="1"/>
</dbReference>
<dbReference type="SUPFAM" id="SSF56935">
    <property type="entry name" value="Porins"/>
    <property type="match status" value="1"/>
</dbReference>
<keyword evidence="8" id="KW-0675">Receptor</keyword>
<evidence type="ECO:0000259" key="6">
    <source>
        <dbReference type="Pfam" id="PF00593"/>
    </source>
</evidence>
<comment type="similarity">
    <text evidence="4">Belongs to the TonB-dependent receptor family.</text>
</comment>
<evidence type="ECO:0000256" key="4">
    <source>
        <dbReference type="RuleBase" id="RU003357"/>
    </source>
</evidence>
<evidence type="ECO:0000259" key="7">
    <source>
        <dbReference type="Pfam" id="PF07715"/>
    </source>
</evidence>
<name>A0A934WZY4_9BACT</name>
<dbReference type="RefSeq" id="WP_201431615.1">
    <property type="nucleotide sequence ID" value="NZ_JAEQBW010000005.1"/>
</dbReference>